<evidence type="ECO:0000256" key="9">
    <source>
        <dbReference type="ARBA" id="ARBA00022989"/>
    </source>
</evidence>
<feature type="transmembrane region" description="Helical" evidence="14">
    <location>
        <begin position="412"/>
        <end position="434"/>
    </location>
</feature>
<dbReference type="InterPro" id="IPR020959">
    <property type="entry name" value="ArabinofuranosylTrfase_AftA_C"/>
</dbReference>
<evidence type="ECO:0000256" key="12">
    <source>
        <dbReference type="ARBA" id="ARBA00034030"/>
    </source>
</evidence>
<dbReference type="Pfam" id="PF12249">
    <property type="entry name" value="AftA_C"/>
    <property type="match status" value="1"/>
</dbReference>
<evidence type="ECO:0000256" key="13">
    <source>
        <dbReference type="SAM" id="MobiDB-lite"/>
    </source>
</evidence>
<feature type="transmembrane region" description="Helical" evidence="14">
    <location>
        <begin position="479"/>
        <end position="499"/>
    </location>
</feature>
<dbReference type="GO" id="GO:0045227">
    <property type="term" value="P:capsule polysaccharide biosynthetic process"/>
    <property type="evidence" value="ECO:0007669"/>
    <property type="project" value="UniProtKB-UniPathway"/>
</dbReference>
<dbReference type="AlphaFoldDB" id="A0A2W5IF86"/>
<evidence type="ECO:0000259" key="15">
    <source>
        <dbReference type="Pfam" id="PF12249"/>
    </source>
</evidence>
<evidence type="ECO:0000256" key="14">
    <source>
        <dbReference type="SAM" id="Phobius"/>
    </source>
</evidence>
<dbReference type="Proteomes" id="UP000248606">
    <property type="component" value="Unassembled WGS sequence"/>
</dbReference>
<dbReference type="InterPro" id="IPR020963">
    <property type="entry name" value="ArabinofuranosylTrfase_AftA_N"/>
</dbReference>
<keyword evidence="8 14" id="KW-0812">Transmembrane</keyword>
<evidence type="ECO:0000256" key="8">
    <source>
        <dbReference type="ARBA" id="ARBA00022692"/>
    </source>
</evidence>
<dbReference type="GO" id="GO:0005886">
    <property type="term" value="C:plasma membrane"/>
    <property type="evidence" value="ECO:0007669"/>
    <property type="project" value="UniProtKB-SubCell"/>
</dbReference>
<evidence type="ECO:0000259" key="16">
    <source>
        <dbReference type="Pfam" id="PF12250"/>
    </source>
</evidence>
<evidence type="ECO:0000256" key="10">
    <source>
        <dbReference type="ARBA" id="ARBA00023136"/>
    </source>
</evidence>
<comment type="similarity">
    <text evidence="3">Belongs to the glycosyltransferase 85 family.</text>
</comment>
<evidence type="ECO:0000256" key="7">
    <source>
        <dbReference type="ARBA" id="ARBA00022679"/>
    </source>
</evidence>
<name>A0A2W5IF86_9ACTN</name>
<sequence>MGPSHGAQRTRRDTLTLTLLNLLALLGGFLLPLLILWVLTHNHFPAYGNSHFIRSLTTVAQVILCLIVLGCAAWAHAERRYAERHRTQLEQLNQLTNSQKQSHKNSRTSVWRTHFGPGFLASLSISALVTVSLGLPLSATKLYLHGISADQAFRTEYLTRLTDSTTLHDMAYQGMSPYYPSAWFWLGGRYANLVHLPGWEAFKPWAIISLALTASIITTLWCTIVRPDLGILIGTTTALVTTAYGSAEPYAAIVAMTLPLVFVLGWRALHPQPDTPANGWPDAAGAAILLGLGACTYTLFTALGALTLVLMAIALSIHRARQQRDKQRDMRSEQDSTRNTQRSVPSTQDNTSSAQRTRRSAWQPILRLLIMGAGALALSFIHWGHYLADGHGTTHSTSGSALHYLPEDSASLLLPMFTPDIVGLLSLIGLIWLVAAFRKRRMAQALSIGIIAMYLWELISMVDVAGGVTLLGFRINLPLILAFALAGVCGIADGTRYTLTRIKQRGDNASTARTVHAVITVIVVLLGVGLAQNIPATLDSDIRLAYSDTDGYGTRANREPATDAAHYPQVNQALLDGATTRLGHPATAHDITILTTEEPLLAYYPYWSFQAISPHYANPLGLYEQRNHLIEDWAHATSTDDLLHKLNTSPYPAPNAFVFHRDGNTYTLLLSEDVYPNQPNVHDYTVAFPASLFQHHCFLVKNVGPFAVVTRLCHTTQH</sequence>
<feature type="transmembrane region" description="Helical" evidence="14">
    <location>
        <begin position="365"/>
        <end position="383"/>
    </location>
</feature>
<feature type="compositionally biased region" description="Basic and acidic residues" evidence="13">
    <location>
        <begin position="323"/>
        <end position="336"/>
    </location>
</feature>
<dbReference type="UniPathway" id="UPA00963"/>
<protein>
    <recommendedName>
        <fullName evidence="5">Galactan 5-O-arabinofuranosyltransferase</fullName>
        <ecNumber evidence="4">2.4.2.46</ecNumber>
    </recommendedName>
    <alternativeName>
        <fullName evidence="11">Arabinofuranosyltransferase AftA</fullName>
    </alternativeName>
</protein>
<evidence type="ECO:0000256" key="11">
    <source>
        <dbReference type="ARBA" id="ARBA00033184"/>
    </source>
</evidence>
<dbReference type="GO" id="GO:0044038">
    <property type="term" value="P:cell wall macromolecule biosynthetic process"/>
    <property type="evidence" value="ECO:0007669"/>
    <property type="project" value="InterPro"/>
</dbReference>
<proteinExistence type="inferred from homology"/>
<feature type="transmembrane region" description="Helical" evidence="14">
    <location>
        <begin position="247"/>
        <end position="266"/>
    </location>
</feature>
<feature type="transmembrane region" description="Helical" evidence="14">
    <location>
        <begin position="446"/>
        <end position="473"/>
    </location>
</feature>
<comment type="pathway">
    <text evidence="2">Cell wall biogenesis; cell wall polysaccharide biosynthesis.</text>
</comment>
<comment type="subcellular location">
    <subcellularLocation>
        <location evidence="1">Cell membrane</location>
        <topology evidence="1">Multi-pass membrane protein</topology>
    </subcellularLocation>
</comment>
<feature type="domain" description="Arabinofuranosyltransferase AftA N-terminal" evidence="16">
    <location>
        <begin position="22"/>
        <end position="525"/>
    </location>
</feature>
<feature type="transmembrane region" description="Helical" evidence="14">
    <location>
        <begin position="205"/>
        <end position="226"/>
    </location>
</feature>
<accession>A0A2W5IF86</accession>
<feature type="transmembrane region" description="Helical" evidence="14">
    <location>
        <begin position="59"/>
        <end position="77"/>
    </location>
</feature>
<organism evidence="17 18">
    <name type="scientific">Lawsonella clevelandensis</name>
    <dbReference type="NCBI Taxonomy" id="1528099"/>
    <lineage>
        <taxon>Bacteria</taxon>
        <taxon>Bacillati</taxon>
        <taxon>Actinomycetota</taxon>
        <taxon>Actinomycetes</taxon>
        <taxon>Mycobacteriales</taxon>
        <taxon>Lawsonellaceae</taxon>
        <taxon>Lawsonella</taxon>
    </lineage>
</organism>
<keyword evidence="7 17" id="KW-0808">Transferase</keyword>
<evidence type="ECO:0000256" key="2">
    <source>
        <dbReference type="ARBA" id="ARBA00004776"/>
    </source>
</evidence>
<evidence type="ECO:0000256" key="5">
    <source>
        <dbReference type="ARBA" id="ARBA00020482"/>
    </source>
</evidence>
<evidence type="ECO:0000313" key="17">
    <source>
        <dbReference type="EMBL" id="PZP89034.1"/>
    </source>
</evidence>
<evidence type="ECO:0000256" key="3">
    <source>
        <dbReference type="ARBA" id="ARBA00009655"/>
    </source>
</evidence>
<feature type="region of interest" description="Disordered" evidence="13">
    <location>
        <begin position="323"/>
        <end position="356"/>
    </location>
</feature>
<dbReference type="RefSeq" id="WP_290598559.1">
    <property type="nucleotide sequence ID" value="NZ_CAKZIO010000008.1"/>
</dbReference>
<reference evidence="17 18" key="1">
    <citation type="submission" date="2017-08" db="EMBL/GenBank/DDBJ databases">
        <title>Infants hospitalized years apart are colonized by the same room-sourced microbial strains.</title>
        <authorList>
            <person name="Brooks B."/>
            <person name="Olm M.R."/>
            <person name="Firek B.A."/>
            <person name="Baker R."/>
            <person name="Thomas B.C."/>
            <person name="Morowitz M.J."/>
            <person name="Banfield J.F."/>
        </authorList>
    </citation>
    <scope>NUCLEOTIDE SEQUENCE [LARGE SCALE GENOMIC DNA]</scope>
    <source>
        <strain evidence="17">S2_006_000_R1_57</strain>
    </source>
</reference>
<feature type="transmembrane region" description="Helical" evidence="14">
    <location>
        <begin position="511"/>
        <end position="531"/>
    </location>
</feature>
<keyword evidence="10 14" id="KW-0472">Membrane</keyword>
<evidence type="ECO:0000256" key="6">
    <source>
        <dbReference type="ARBA" id="ARBA00022475"/>
    </source>
</evidence>
<keyword evidence="9 14" id="KW-1133">Transmembrane helix</keyword>
<evidence type="ECO:0000256" key="4">
    <source>
        <dbReference type="ARBA" id="ARBA00012037"/>
    </source>
</evidence>
<evidence type="ECO:0000313" key="18">
    <source>
        <dbReference type="Proteomes" id="UP000248606"/>
    </source>
</evidence>
<feature type="transmembrane region" description="Helical" evidence="14">
    <location>
        <begin position="286"/>
        <end position="317"/>
    </location>
</feature>
<keyword evidence="6" id="KW-1003">Cell membrane</keyword>
<feature type="transmembrane region" description="Helical" evidence="14">
    <location>
        <begin position="20"/>
        <end position="39"/>
    </location>
</feature>
<dbReference type="EMBL" id="QFOZ01000004">
    <property type="protein sequence ID" value="PZP89034.1"/>
    <property type="molecule type" value="Genomic_DNA"/>
</dbReference>
<comment type="catalytic activity">
    <reaction evidence="12">
        <text>Adds an alpha-D-arabinofuranosyl group from trans,octacis-decaprenylphospho-beta-D-arabinofuranose at the 5-O-position of the eighth, tenth and twelfth galactofuranose unit of the galactofuranan chain of [beta-D-galactofuranosyl-(1-&gt;5)-beta-D-galactofuranosyl-(1-&gt;6)]14-beta-D-galactofuranosyl-(1-&gt;5)-beta-D-galactofuranosyl-(1-&gt;4)-alpha-L-rhamnopyranosyl-(1-&gt;3)-N-acetyl-alpha-D-glucosaminyl-diphospho-trans,octacis-decaprenol.</text>
        <dbReference type="EC" id="2.4.2.46"/>
    </reaction>
</comment>
<comment type="caution">
    <text evidence="17">The sequence shown here is derived from an EMBL/GenBank/DDBJ whole genome shotgun (WGS) entry which is preliminary data.</text>
</comment>
<dbReference type="GO" id="GO:0016757">
    <property type="term" value="F:glycosyltransferase activity"/>
    <property type="evidence" value="ECO:0007669"/>
    <property type="project" value="InterPro"/>
</dbReference>
<evidence type="ECO:0000256" key="1">
    <source>
        <dbReference type="ARBA" id="ARBA00004651"/>
    </source>
</evidence>
<feature type="transmembrane region" description="Helical" evidence="14">
    <location>
        <begin position="115"/>
        <end position="135"/>
    </location>
</feature>
<dbReference type="EC" id="2.4.2.46" evidence="4"/>
<feature type="domain" description="Arabinofuranosyltransferase AftA C-terminal" evidence="15">
    <location>
        <begin position="534"/>
        <end position="711"/>
    </location>
</feature>
<feature type="compositionally biased region" description="Polar residues" evidence="13">
    <location>
        <begin position="337"/>
        <end position="355"/>
    </location>
</feature>
<dbReference type="Pfam" id="PF12250">
    <property type="entry name" value="AftA_N"/>
    <property type="match status" value="1"/>
</dbReference>
<gene>
    <name evidence="17" type="ORF">DI579_03790</name>
</gene>